<evidence type="ECO:0000313" key="6">
    <source>
        <dbReference type="Proteomes" id="UP001527181"/>
    </source>
</evidence>
<evidence type="ECO:0000259" key="4">
    <source>
        <dbReference type="PROSITE" id="PS51000"/>
    </source>
</evidence>
<dbReference type="InterPro" id="IPR014036">
    <property type="entry name" value="DeoR-like_C"/>
</dbReference>
<dbReference type="InterPro" id="IPR050313">
    <property type="entry name" value="Carb_Metab_HTH_regulators"/>
</dbReference>
<dbReference type="SMART" id="SM00420">
    <property type="entry name" value="HTH_DEOR"/>
    <property type="match status" value="1"/>
</dbReference>
<evidence type="ECO:0000256" key="2">
    <source>
        <dbReference type="ARBA" id="ARBA00023125"/>
    </source>
</evidence>
<comment type="caution">
    <text evidence="5">The sequence shown here is derived from an EMBL/GenBank/DDBJ whole genome shotgun (WGS) entry which is preliminary data.</text>
</comment>
<dbReference type="PROSITE" id="PS00894">
    <property type="entry name" value="HTH_DEOR_1"/>
    <property type="match status" value="1"/>
</dbReference>
<evidence type="ECO:0000256" key="1">
    <source>
        <dbReference type="ARBA" id="ARBA00023015"/>
    </source>
</evidence>
<dbReference type="EMBL" id="JAMDNP010000022">
    <property type="protein sequence ID" value="MCY9761527.1"/>
    <property type="molecule type" value="Genomic_DNA"/>
</dbReference>
<dbReference type="Proteomes" id="UP001527181">
    <property type="component" value="Unassembled WGS sequence"/>
</dbReference>
<dbReference type="SUPFAM" id="SSF100950">
    <property type="entry name" value="NagB/RpiA/CoA transferase-like"/>
    <property type="match status" value="1"/>
</dbReference>
<dbReference type="Gene3D" id="3.40.50.1360">
    <property type="match status" value="1"/>
</dbReference>
<dbReference type="Pfam" id="PF08220">
    <property type="entry name" value="HTH_DeoR"/>
    <property type="match status" value="1"/>
</dbReference>
<dbReference type="GeneID" id="94488061"/>
<proteinExistence type="predicted"/>
<protein>
    <submittedName>
        <fullName evidence="5">DeoR/GlpR family DNA-binding transcription regulator</fullName>
    </submittedName>
</protein>
<dbReference type="InterPro" id="IPR036390">
    <property type="entry name" value="WH_DNA-bd_sf"/>
</dbReference>
<keyword evidence="1" id="KW-0805">Transcription regulation</keyword>
<gene>
    <name evidence="5" type="ORF">M5X12_13165</name>
</gene>
<dbReference type="InterPro" id="IPR001034">
    <property type="entry name" value="DeoR_HTH"/>
</dbReference>
<feature type="domain" description="HTH deoR-type" evidence="4">
    <location>
        <begin position="5"/>
        <end position="60"/>
    </location>
</feature>
<dbReference type="GO" id="GO:0003677">
    <property type="term" value="F:DNA binding"/>
    <property type="evidence" value="ECO:0007669"/>
    <property type="project" value="UniProtKB-KW"/>
</dbReference>
<organism evidence="5 6">
    <name type="scientific">Paenibacillus alvei</name>
    <name type="common">Bacillus alvei</name>
    <dbReference type="NCBI Taxonomy" id="44250"/>
    <lineage>
        <taxon>Bacteria</taxon>
        <taxon>Bacillati</taxon>
        <taxon>Bacillota</taxon>
        <taxon>Bacilli</taxon>
        <taxon>Bacillales</taxon>
        <taxon>Paenibacillaceae</taxon>
        <taxon>Paenibacillus</taxon>
    </lineage>
</organism>
<keyword evidence="2 5" id="KW-0238">DNA-binding</keyword>
<dbReference type="PANTHER" id="PTHR30363:SF44">
    <property type="entry name" value="AGA OPERON TRANSCRIPTIONAL REPRESSOR-RELATED"/>
    <property type="match status" value="1"/>
</dbReference>
<evidence type="ECO:0000313" key="5">
    <source>
        <dbReference type="EMBL" id="MCY9761527.1"/>
    </source>
</evidence>
<dbReference type="SMART" id="SM01134">
    <property type="entry name" value="DeoRC"/>
    <property type="match status" value="1"/>
</dbReference>
<dbReference type="InterPro" id="IPR036388">
    <property type="entry name" value="WH-like_DNA-bd_sf"/>
</dbReference>
<dbReference type="RefSeq" id="WP_005544144.1">
    <property type="nucleotide sequence ID" value="NZ_JAMDLX010000011.1"/>
</dbReference>
<sequence length="267" mass="29398">MTLLPEERRQHILQQLQRHGKIQVASLASSLEVTPETIRRDLDELETKQMLKRVYGGAIAFSHMQIEPRFGKKSSMEQAAKRAIGEAAAALIQDGDTIVIDVGTTMIELVRAIRGVVGVTVVTNSIPAAELLMERQEAKLFEGKVIMLGGVAHPEQKSIAGAMTCELLTRFHFDKAFISCAGITPAGISDYDMEESFCSTLMIQQSKYVYVLGDHTKLGVNQLCRICDLNQATAVICDHPMPNNWRRDNVNIEWIAAAPLSSSITSS</sequence>
<name>A0ABT4GXS8_PAEAL</name>
<dbReference type="PANTHER" id="PTHR30363">
    <property type="entry name" value="HTH-TYPE TRANSCRIPTIONAL REGULATOR SRLR-RELATED"/>
    <property type="match status" value="1"/>
</dbReference>
<dbReference type="InterPro" id="IPR018356">
    <property type="entry name" value="Tscrpt_reg_HTH_DeoR_CS"/>
</dbReference>
<dbReference type="SUPFAM" id="SSF46785">
    <property type="entry name" value="Winged helix' DNA-binding domain"/>
    <property type="match status" value="1"/>
</dbReference>
<dbReference type="InterPro" id="IPR037171">
    <property type="entry name" value="NagB/RpiA_transferase-like"/>
</dbReference>
<evidence type="ECO:0000256" key="3">
    <source>
        <dbReference type="ARBA" id="ARBA00023163"/>
    </source>
</evidence>
<dbReference type="Pfam" id="PF00455">
    <property type="entry name" value="DeoRC"/>
    <property type="match status" value="1"/>
</dbReference>
<keyword evidence="3" id="KW-0804">Transcription</keyword>
<dbReference type="PROSITE" id="PS51000">
    <property type="entry name" value="HTH_DEOR_2"/>
    <property type="match status" value="1"/>
</dbReference>
<reference evidence="5 6" key="1">
    <citation type="submission" date="2022-05" db="EMBL/GenBank/DDBJ databases">
        <title>Genome Sequencing of Bee-Associated Microbes.</title>
        <authorList>
            <person name="Dunlap C."/>
        </authorList>
    </citation>
    <scope>NUCLEOTIDE SEQUENCE [LARGE SCALE GENOMIC DNA]</scope>
    <source>
        <strain evidence="5 6">NRRL B-04010</strain>
    </source>
</reference>
<dbReference type="Gene3D" id="1.10.10.10">
    <property type="entry name" value="Winged helix-like DNA-binding domain superfamily/Winged helix DNA-binding domain"/>
    <property type="match status" value="1"/>
</dbReference>
<accession>A0ABT4GXS8</accession>
<keyword evidence="6" id="KW-1185">Reference proteome</keyword>
<dbReference type="PRINTS" id="PR00037">
    <property type="entry name" value="HTHLACR"/>
</dbReference>